<evidence type="ECO:0000256" key="3">
    <source>
        <dbReference type="ARBA" id="ARBA00022989"/>
    </source>
</evidence>
<evidence type="ECO:0000256" key="5">
    <source>
        <dbReference type="SAM" id="MobiDB-lite"/>
    </source>
</evidence>
<evidence type="ECO:0000256" key="6">
    <source>
        <dbReference type="SAM" id="Phobius"/>
    </source>
</evidence>
<dbReference type="CDD" id="cd16424">
    <property type="entry name" value="VirB8"/>
    <property type="match status" value="1"/>
</dbReference>
<evidence type="ECO:0000256" key="2">
    <source>
        <dbReference type="ARBA" id="ARBA00022692"/>
    </source>
</evidence>
<evidence type="ECO:0000313" key="8">
    <source>
        <dbReference type="EMBL" id="CAJ0809393.1"/>
    </source>
</evidence>
<dbReference type="InterPro" id="IPR032710">
    <property type="entry name" value="NTF2-like_dom_sf"/>
</dbReference>
<keyword evidence="9" id="KW-1185">Reference proteome</keyword>
<name>A0ABM9K0Q2_9RALS</name>
<keyword evidence="2 6" id="KW-0812">Transmembrane</keyword>
<feature type="compositionally biased region" description="Polar residues" evidence="5">
    <location>
        <begin position="249"/>
        <end position="262"/>
    </location>
</feature>
<accession>A0ABM9K0Q2</accession>
<evidence type="ECO:0000256" key="4">
    <source>
        <dbReference type="ARBA" id="ARBA00023136"/>
    </source>
</evidence>
<dbReference type="Proteomes" id="UP001189813">
    <property type="component" value="Unassembled WGS sequence"/>
</dbReference>
<evidence type="ECO:0000313" key="9">
    <source>
        <dbReference type="Proteomes" id="UP001189813"/>
    </source>
</evidence>
<dbReference type="SUPFAM" id="SSF54427">
    <property type="entry name" value="NTF2-like"/>
    <property type="match status" value="1"/>
</dbReference>
<proteinExistence type="predicted"/>
<reference evidence="8 9" key="1">
    <citation type="submission" date="2023-07" db="EMBL/GenBank/DDBJ databases">
        <authorList>
            <person name="Peeters C."/>
        </authorList>
    </citation>
    <scope>NUCLEOTIDE SEQUENCE [LARGE SCALE GENOMIC DNA]</scope>
    <source>
        <strain evidence="8 9">LMG 19083</strain>
    </source>
</reference>
<gene>
    <name evidence="8" type="primary">virB8</name>
    <name evidence="8" type="ORF">LMG19083_04922</name>
</gene>
<sequence length="262" mass="28903">MGLKSSDEVSASDDAFYSEARNWEASRIEALERGERRAWWVAIVAVVMALMAVAALAFLAPLKQAVPFLVYVDRFSGDTQVREAMDARVQFSDVLDKHWLVQYVMSHERYQWDLLQADYDRTLAWSDKGPAREYSQQFDGPRAIYKVLGRTRENAVRVVSVSVAPHPAGTPAVATVRFVKTVRNLETGVIEGTPAHEVATIGYLYRISPLTTEKALIMNPLGFTVTAYRVDPELADVVPQPSAPGDSINAKSVTGTPSGVSQ</sequence>
<dbReference type="InterPro" id="IPR026264">
    <property type="entry name" value="VirB8/PtlE"/>
</dbReference>
<dbReference type="InterPro" id="IPR007430">
    <property type="entry name" value="VirB8"/>
</dbReference>
<evidence type="ECO:0000256" key="1">
    <source>
        <dbReference type="ARBA" id="ARBA00004167"/>
    </source>
</evidence>
<organism evidence="8 9">
    <name type="scientific">Ralstonia psammae</name>
    <dbReference type="NCBI Taxonomy" id="3058598"/>
    <lineage>
        <taxon>Bacteria</taxon>
        <taxon>Pseudomonadati</taxon>
        <taxon>Pseudomonadota</taxon>
        <taxon>Betaproteobacteria</taxon>
        <taxon>Burkholderiales</taxon>
        <taxon>Burkholderiaceae</taxon>
        <taxon>Ralstonia</taxon>
    </lineage>
</organism>
<feature type="region of interest" description="Disordered" evidence="5">
    <location>
        <begin position="238"/>
        <end position="262"/>
    </location>
</feature>
<dbReference type="PIRSF" id="PIRSF003299">
    <property type="entry name" value="VirB8_PtlE"/>
    <property type="match status" value="1"/>
</dbReference>
<dbReference type="Gene3D" id="3.10.450.230">
    <property type="entry name" value="VirB8 protein"/>
    <property type="match status" value="1"/>
</dbReference>
<feature type="domain" description="Bacterial virulence protein VirB8" evidence="7">
    <location>
        <begin position="20"/>
        <end position="233"/>
    </location>
</feature>
<comment type="caution">
    <text evidence="8">The sequence shown here is derived from an EMBL/GenBank/DDBJ whole genome shotgun (WGS) entry which is preliminary data.</text>
</comment>
<dbReference type="Pfam" id="PF04335">
    <property type="entry name" value="VirB8"/>
    <property type="match status" value="1"/>
</dbReference>
<comment type="subcellular location">
    <subcellularLocation>
        <location evidence="1">Membrane</location>
        <topology evidence="1">Single-pass membrane protein</topology>
    </subcellularLocation>
</comment>
<protein>
    <submittedName>
        <fullName evidence="8">Type IV secretion system protein virB8</fullName>
    </submittedName>
</protein>
<feature type="transmembrane region" description="Helical" evidence="6">
    <location>
        <begin position="38"/>
        <end position="60"/>
    </location>
</feature>
<keyword evidence="3 6" id="KW-1133">Transmembrane helix</keyword>
<evidence type="ECO:0000259" key="7">
    <source>
        <dbReference type="Pfam" id="PF04335"/>
    </source>
</evidence>
<dbReference type="EMBL" id="CATZBU010000027">
    <property type="protein sequence ID" value="CAJ0809393.1"/>
    <property type="molecule type" value="Genomic_DNA"/>
</dbReference>
<keyword evidence="4 6" id="KW-0472">Membrane</keyword>